<dbReference type="Pfam" id="PF01740">
    <property type="entry name" value="STAS"/>
    <property type="match status" value="1"/>
</dbReference>
<feature type="domain" description="STAS" evidence="2">
    <location>
        <begin position="14"/>
        <end position="94"/>
    </location>
</feature>
<feature type="compositionally biased region" description="Low complexity" evidence="1">
    <location>
        <begin position="115"/>
        <end position="127"/>
    </location>
</feature>
<dbReference type="InterPro" id="IPR036513">
    <property type="entry name" value="STAS_dom_sf"/>
</dbReference>
<comment type="caution">
    <text evidence="3">The sequence shown here is derived from an EMBL/GenBank/DDBJ whole genome shotgun (WGS) entry which is preliminary data.</text>
</comment>
<dbReference type="PROSITE" id="PS50801">
    <property type="entry name" value="STAS"/>
    <property type="match status" value="1"/>
</dbReference>
<feature type="non-terminal residue" evidence="3">
    <location>
        <position position="213"/>
    </location>
</feature>
<reference evidence="3" key="1">
    <citation type="journal article" date="2020" name="mSystems">
        <title>Genome- and Community-Level Interaction Insights into Carbon Utilization and Element Cycling Functions of Hydrothermarchaeota in Hydrothermal Sediment.</title>
        <authorList>
            <person name="Zhou Z."/>
            <person name="Liu Y."/>
            <person name="Xu W."/>
            <person name="Pan J."/>
            <person name="Luo Z.H."/>
            <person name="Li M."/>
        </authorList>
    </citation>
    <scope>NUCLEOTIDE SEQUENCE [LARGE SCALE GENOMIC DNA]</scope>
    <source>
        <strain evidence="3">SpSt-1233</strain>
    </source>
</reference>
<gene>
    <name evidence="3" type="ORF">ENO08_01340</name>
</gene>
<name>A0A7V2ATQ8_UNCEI</name>
<dbReference type="SUPFAM" id="SSF52091">
    <property type="entry name" value="SpoIIaa-like"/>
    <property type="match status" value="1"/>
</dbReference>
<proteinExistence type="predicted"/>
<feature type="compositionally biased region" description="Low complexity" evidence="1">
    <location>
        <begin position="166"/>
        <end position="182"/>
    </location>
</feature>
<sequence>MARTKLERVNLADPGVAAFRISGKLGFHENKKIQNLLEECRKRDFKRVVFDFSELSSLGGGVAKILREFAGDFGSSGGSVAFVVTSDVVLQFLRDDDIELEIRGTMEEALGDCRPSAADPAGDSPAAESEPERDAGPKEPPSNASADTDVILMAYDGDGGQEPDGEIPTAPGEPTEAAAEAPVDGETRAEAEPLAAAVEPQAPETADSSADEV</sequence>
<dbReference type="AlphaFoldDB" id="A0A7V2ATQ8"/>
<organism evidence="3">
    <name type="scientific">Eiseniibacteriota bacterium</name>
    <dbReference type="NCBI Taxonomy" id="2212470"/>
    <lineage>
        <taxon>Bacteria</taxon>
        <taxon>Candidatus Eiseniibacteriota</taxon>
    </lineage>
</organism>
<evidence type="ECO:0000256" key="1">
    <source>
        <dbReference type="SAM" id="MobiDB-lite"/>
    </source>
</evidence>
<evidence type="ECO:0000259" key="2">
    <source>
        <dbReference type="PROSITE" id="PS50801"/>
    </source>
</evidence>
<accession>A0A7V2ATQ8</accession>
<feature type="compositionally biased region" description="Low complexity" evidence="1">
    <location>
        <begin position="192"/>
        <end position="204"/>
    </location>
</feature>
<evidence type="ECO:0000313" key="3">
    <source>
        <dbReference type="EMBL" id="HER43088.1"/>
    </source>
</evidence>
<dbReference type="EMBL" id="DSEC01000094">
    <property type="protein sequence ID" value="HER43088.1"/>
    <property type="molecule type" value="Genomic_DNA"/>
</dbReference>
<feature type="region of interest" description="Disordered" evidence="1">
    <location>
        <begin position="109"/>
        <end position="213"/>
    </location>
</feature>
<dbReference type="Gene3D" id="3.30.750.24">
    <property type="entry name" value="STAS domain"/>
    <property type="match status" value="1"/>
</dbReference>
<protein>
    <submittedName>
        <fullName evidence="3">STAS domain-containing protein</fullName>
    </submittedName>
</protein>
<dbReference type="InterPro" id="IPR002645">
    <property type="entry name" value="STAS_dom"/>
</dbReference>
<dbReference type="Proteomes" id="UP000886069">
    <property type="component" value="Unassembled WGS sequence"/>
</dbReference>